<accession>A0A328AB69</accession>
<organism evidence="3 4">
    <name type="scientific">Phenylobacterium soli</name>
    <dbReference type="NCBI Taxonomy" id="2170551"/>
    <lineage>
        <taxon>Bacteria</taxon>
        <taxon>Pseudomonadati</taxon>
        <taxon>Pseudomonadota</taxon>
        <taxon>Alphaproteobacteria</taxon>
        <taxon>Caulobacterales</taxon>
        <taxon>Caulobacteraceae</taxon>
        <taxon>Phenylobacterium</taxon>
    </lineage>
</organism>
<feature type="transmembrane region" description="Helical" evidence="1">
    <location>
        <begin position="25"/>
        <end position="45"/>
    </location>
</feature>
<evidence type="ECO:0000259" key="2">
    <source>
        <dbReference type="Pfam" id="PF07811"/>
    </source>
</evidence>
<dbReference type="AlphaFoldDB" id="A0A328AB69"/>
<evidence type="ECO:0000313" key="4">
    <source>
        <dbReference type="Proteomes" id="UP000249254"/>
    </source>
</evidence>
<evidence type="ECO:0000313" key="3">
    <source>
        <dbReference type="EMBL" id="RAK51819.1"/>
    </source>
</evidence>
<gene>
    <name evidence="3" type="ORF">DJ017_18555</name>
</gene>
<keyword evidence="1" id="KW-1133">Transmembrane helix</keyword>
<keyword evidence="1" id="KW-0472">Membrane</keyword>
<keyword evidence="1" id="KW-0812">Transmembrane</keyword>
<name>A0A328AB69_9CAUL</name>
<evidence type="ECO:0000256" key="1">
    <source>
        <dbReference type="SAM" id="Phobius"/>
    </source>
</evidence>
<protein>
    <submittedName>
        <fullName evidence="3">Pilus assembly protein</fullName>
    </submittedName>
</protein>
<feature type="domain" description="TadE-like" evidence="2">
    <location>
        <begin position="24"/>
        <end position="65"/>
    </location>
</feature>
<dbReference type="Pfam" id="PF07811">
    <property type="entry name" value="TadE"/>
    <property type="match status" value="1"/>
</dbReference>
<dbReference type="OrthoDB" id="7189296at2"/>
<comment type="caution">
    <text evidence="3">The sequence shown here is derived from an EMBL/GenBank/DDBJ whole genome shotgun (WGS) entry which is preliminary data.</text>
</comment>
<keyword evidence="4" id="KW-1185">Reference proteome</keyword>
<dbReference type="Proteomes" id="UP000249254">
    <property type="component" value="Unassembled WGS sequence"/>
</dbReference>
<reference evidence="4" key="1">
    <citation type="submission" date="2018-05" db="EMBL/GenBank/DDBJ databases">
        <authorList>
            <person name="Li X."/>
        </authorList>
    </citation>
    <scope>NUCLEOTIDE SEQUENCE [LARGE SCALE GENOMIC DNA]</scope>
    <source>
        <strain evidence="4">LX32</strain>
    </source>
</reference>
<dbReference type="RefSeq" id="WP_111530381.1">
    <property type="nucleotide sequence ID" value="NZ_JBHRSG010000003.1"/>
</dbReference>
<dbReference type="InterPro" id="IPR012495">
    <property type="entry name" value="TadE-like_dom"/>
</dbReference>
<dbReference type="EMBL" id="QFYQ01000002">
    <property type="protein sequence ID" value="RAK51819.1"/>
    <property type="molecule type" value="Genomic_DNA"/>
</dbReference>
<proteinExistence type="predicted"/>
<sequence>MCSNPLHPAAARRQARTLLGDRRGAAAVEFALVAPILLLLMAGLVDGSRLIAASMQVNSAAQAGADFALRNGWNQAGTAAAVSAAASGLDAPGVALSQGCVANATLTAAAGATCPDGRAPGRYVTVTASAPYRSVMRWPGVALPSSVSAKAVVRVP</sequence>